<keyword evidence="1" id="KW-0812">Transmembrane</keyword>
<dbReference type="EMBL" id="CAJPWZ010000931">
    <property type="protein sequence ID" value="CAG2203906.1"/>
    <property type="molecule type" value="Genomic_DNA"/>
</dbReference>
<proteinExistence type="predicted"/>
<dbReference type="Proteomes" id="UP000683360">
    <property type="component" value="Unassembled WGS sequence"/>
</dbReference>
<keyword evidence="3" id="KW-1185">Reference proteome</keyword>
<dbReference type="OrthoDB" id="6119817at2759"/>
<protein>
    <submittedName>
        <fullName evidence="2">Uncharacterized protein</fullName>
    </submittedName>
</protein>
<evidence type="ECO:0000256" key="1">
    <source>
        <dbReference type="SAM" id="Phobius"/>
    </source>
</evidence>
<evidence type="ECO:0000313" key="3">
    <source>
        <dbReference type="Proteomes" id="UP000683360"/>
    </source>
</evidence>
<feature type="transmembrane region" description="Helical" evidence="1">
    <location>
        <begin position="153"/>
        <end position="178"/>
    </location>
</feature>
<name>A0A8S3RAF4_MYTED</name>
<accession>A0A8S3RAF4</accession>
<organism evidence="2 3">
    <name type="scientific">Mytilus edulis</name>
    <name type="common">Blue mussel</name>
    <dbReference type="NCBI Taxonomy" id="6550"/>
    <lineage>
        <taxon>Eukaryota</taxon>
        <taxon>Metazoa</taxon>
        <taxon>Spiralia</taxon>
        <taxon>Lophotrochozoa</taxon>
        <taxon>Mollusca</taxon>
        <taxon>Bivalvia</taxon>
        <taxon>Autobranchia</taxon>
        <taxon>Pteriomorphia</taxon>
        <taxon>Mytilida</taxon>
        <taxon>Mytiloidea</taxon>
        <taxon>Mytilidae</taxon>
        <taxon>Mytilinae</taxon>
        <taxon>Mytilus</taxon>
    </lineage>
</organism>
<dbReference type="AlphaFoldDB" id="A0A8S3RAF4"/>
<comment type="caution">
    <text evidence="2">The sequence shown here is derived from an EMBL/GenBank/DDBJ whole genome shotgun (WGS) entry which is preliminary data.</text>
</comment>
<keyword evidence="1" id="KW-1133">Transmembrane helix</keyword>
<gene>
    <name evidence="2" type="ORF">MEDL_18271</name>
</gene>
<sequence>MRHLFDGEAYRRRKKQISVRHSKLKFLVRSCCIEIVLLQNPHRVKNVWKIRYTISSKTFRMIISIIEFIASKENNPFECRWIINGTGGKPIYLALNYLTIGGDCSQSSINFTFKRYATIDFHSSVSFRHAFKVSFKSYIEVEEPFSDNVRGDIGVILAIVLGIVLLGSMFVAVTFCTIKLYLRCKNRDPEPSEMTAITNIRAETMRAITLKDDFDIKPLSRLVRAKTGSTERILQTREAYA</sequence>
<evidence type="ECO:0000313" key="2">
    <source>
        <dbReference type="EMBL" id="CAG2203906.1"/>
    </source>
</evidence>
<reference evidence="2" key="1">
    <citation type="submission" date="2021-03" db="EMBL/GenBank/DDBJ databases">
        <authorList>
            <person name="Bekaert M."/>
        </authorList>
    </citation>
    <scope>NUCLEOTIDE SEQUENCE</scope>
</reference>
<keyword evidence="1" id="KW-0472">Membrane</keyword>